<dbReference type="Pfam" id="PF00300">
    <property type="entry name" value="His_Phos_1"/>
    <property type="match status" value="1"/>
</dbReference>
<evidence type="ECO:0000313" key="4">
    <source>
        <dbReference type="Proteomes" id="UP000298616"/>
    </source>
</evidence>
<dbReference type="InterPro" id="IPR029033">
    <property type="entry name" value="His_PPase_superfam"/>
</dbReference>
<accession>A0A4D7JT28</accession>
<dbReference type="GO" id="GO:0004331">
    <property type="term" value="F:fructose-2,6-bisphosphate 2-phosphatase activity"/>
    <property type="evidence" value="ECO:0007669"/>
    <property type="project" value="TreeGrafter"/>
</dbReference>
<evidence type="ECO:0000256" key="2">
    <source>
        <dbReference type="PIRSR" id="PIRSR613078-2"/>
    </source>
</evidence>
<protein>
    <submittedName>
        <fullName evidence="3">Histidine phosphatase family protein</fullName>
    </submittedName>
</protein>
<dbReference type="KEGG" id="fpf:DCC35_14350"/>
<dbReference type="GO" id="GO:0043456">
    <property type="term" value="P:regulation of pentose-phosphate shunt"/>
    <property type="evidence" value="ECO:0007669"/>
    <property type="project" value="TreeGrafter"/>
</dbReference>
<dbReference type="AlphaFoldDB" id="A0A4D7JT28"/>
<reference evidence="3 4" key="1">
    <citation type="submission" date="2018-04" db="EMBL/GenBank/DDBJ databases">
        <title>Complete genome uncultured novel isolate.</title>
        <authorList>
            <person name="Merlino G."/>
        </authorList>
    </citation>
    <scope>NUCLEOTIDE SEQUENCE [LARGE SCALE GENOMIC DNA]</scope>
    <source>
        <strain evidence="4">R1DC9</strain>
    </source>
</reference>
<dbReference type="InterPro" id="IPR051695">
    <property type="entry name" value="Phosphoglycerate_Mutase"/>
</dbReference>
<dbReference type="PANTHER" id="PTHR46517:SF1">
    <property type="entry name" value="FRUCTOSE-2,6-BISPHOSPHATASE TIGAR"/>
    <property type="match status" value="1"/>
</dbReference>
<feature type="binding site" evidence="2">
    <location>
        <begin position="10"/>
        <end position="17"/>
    </location>
    <ligand>
        <name>substrate</name>
    </ligand>
</feature>
<keyword evidence="1" id="KW-0378">Hydrolase</keyword>
<dbReference type="PANTHER" id="PTHR46517">
    <property type="entry name" value="FRUCTOSE-2,6-BISPHOSPHATASE TIGAR"/>
    <property type="match status" value="1"/>
</dbReference>
<dbReference type="PROSITE" id="PS00175">
    <property type="entry name" value="PG_MUTASE"/>
    <property type="match status" value="1"/>
</dbReference>
<dbReference type="SUPFAM" id="SSF53254">
    <property type="entry name" value="Phosphoglycerate mutase-like"/>
    <property type="match status" value="1"/>
</dbReference>
<dbReference type="GO" id="GO:0045820">
    <property type="term" value="P:negative regulation of glycolytic process"/>
    <property type="evidence" value="ECO:0007669"/>
    <property type="project" value="TreeGrafter"/>
</dbReference>
<name>A0A4D7JT28_9BACT</name>
<dbReference type="SMART" id="SM00855">
    <property type="entry name" value="PGAM"/>
    <property type="match status" value="1"/>
</dbReference>
<dbReference type="OrthoDB" id="9782128at2"/>
<dbReference type="GO" id="GO:0005829">
    <property type="term" value="C:cytosol"/>
    <property type="evidence" value="ECO:0007669"/>
    <property type="project" value="TreeGrafter"/>
</dbReference>
<proteinExistence type="predicted"/>
<feature type="binding site" evidence="2">
    <location>
        <position position="61"/>
    </location>
    <ligand>
        <name>substrate</name>
    </ligand>
</feature>
<dbReference type="Proteomes" id="UP000298616">
    <property type="component" value="Chromosome"/>
</dbReference>
<evidence type="ECO:0000256" key="1">
    <source>
        <dbReference type="ARBA" id="ARBA00022801"/>
    </source>
</evidence>
<dbReference type="PIRSF" id="PIRSF000709">
    <property type="entry name" value="6PFK_2-Ptase"/>
    <property type="match status" value="1"/>
</dbReference>
<evidence type="ECO:0000313" key="3">
    <source>
        <dbReference type="EMBL" id="QCK15842.1"/>
    </source>
</evidence>
<dbReference type="InterPro" id="IPR001345">
    <property type="entry name" value="PG/BPGM_mutase_AS"/>
</dbReference>
<organism evidence="3 4">
    <name type="scientific">Mangrovivirga cuniculi</name>
    <dbReference type="NCBI Taxonomy" id="2715131"/>
    <lineage>
        <taxon>Bacteria</taxon>
        <taxon>Pseudomonadati</taxon>
        <taxon>Bacteroidota</taxon>
        <taxon>Cytophagia</taxon>
        <taxon>Cytophagales</taxon>
        <taxon>Mangrovivirgaceae</taxon>
        <taxon>Mangrovivirga</taxon>
    </lineage>
</organism>
<sequence>MSTKTIYIIRHGETDYNKNGIVQGSGINASLNELGIAQAEAFFDHYKDEGFEKVYTSDLVRTIESVTGFINLGIDHEIVSDLREINWGSKEGKKVSLEDKSDYANLMKEWYQGNTHLKFDKGESPEEVRERMSRGFNKVLESSHTKILVCTHGRAMRILLSHLLNYPLSYMDIFKHGNLQLYKLLYHNKRFRLLKSNDYEHLKS</sequence>
<dbReference type="CDD" id="cd07067">
    <property type="entry name" value="HP_PGM_like"/>
    <property type="match status" value="1"/>
</dbReference>
<dbReference type="EMBL" id="CP028923">
    <property type="protein sequence ID" value="QCK15842.1"/>
    <property type="molecule type" value="Genomic_DNA"/>
</dbReference>
<gene>
    <name evidence="3" type="ORF">DCC35_14350</name>
</gene>
<dbReference type="RefSeq" id="WP_137091439.1">
    <property type="nucleotide sequence ID" value="NZ_CP028923.1"/>
</dbReference>
<dbReference type="Gene3D" id="3.40.50.1240">
    <property type="entry name" value="Phosphoglycerate mutase-like"/>
    <property type="match status" value="1"/>
</dbReference>
<dbReference type="InterPro" id="IPR013078">
    <property type="entry name" value="His_Pase_superF_clade-1"/>
</dbReference>
<keyword evidence="4" id="KW-1185">Reference proteome</keyword>